<dbReference type="Proteomes" id="UP000540490">
    <property type="component" value="Unassembled WGS sequence"/>
</dbReference>
<dbReference type="Proteomes" id="UP000561077">
    <property type="component" value="Unassembled WGS sequence"/>
</dbReference>
<gene>
    <name evidence="2" type="ORF">HLH25_08115</name>
    <name evidence="1" type="ORF">HLH26_07175</name>
</gene>
<dbReference type="RefSeq" id="WP_182973564.1">
    <property type="nucleotide sequence ID" value="NZ_JABEQO010000007.1"/>
</dbReference>
<dbReference type="AlphaFoldDB" id="A0A7W4NVE3"/>
<reference evidence="3 4" key="1">
    <citation type="submission" date="2020-04" db="EMBL/GenBank/DDBJ databases">
        <title>Description of novel Gluconacetobacter.</title>
        <authorList>
            <person name="Sombolestani A."/>
        </authorList>
    </citation>
    <scope>NUCLEOTIDE SEQUENCE [LARGE SCALE GENOMIC DNA]</scope>
    <source>
        <strain evidence="2 3">LMG 1728</strain>
        <strain evidence="1 4">LMG 1731</strain>
    </source>
</reference>
<evidence type="ECO:0000313" key="2">
    <source>
        <dbReference type="EMBL" id="MBB2193605.1"/>
    </source>
</evidence>
<name>A0A7W4NVE3_9PROT</name>
<accession>A0A7W4NVE3</accession>
<keyword evidence="3" id="KW-1185">Reference proteome</keyword>
<dbReference type="EMBL" id="JABEQO010000007">
    <property type="protein sequence ID" value="MBB2164325.1"/>
    <property type="molecule type" value="Genomic_DNA"/>
</dbReference>
<proteinExistence type="predicted"/>
<sequence length="60" mass="6592">MKSASQARTPATDASVWQRAAAHYGRIAEKDRRPGVRLWAALRAKACRRRAQGVTGEMPA</sequence>
<evidence type="ECO:0000313" key="1">
    <source>
        <dbReference type="EMBL" id="MBB2164325.1"/>
    </source>
</evidence>
<evidence type="ECO:0000313" key="4">
    <source>
        <dbReference type="Proteomes" id="UP000561077"/>
    </source>
</evidence>
<comment type="caution">
    <text evidence="1">The sequence shown here is derived from an EMBL/GenBank/DDBJ whole genome shotgun (WGS) entry which is preliminary data.</text>
</comment>
<dbReference type="EMBL" id="JABEQN010000007">
    <property type="protein sequence ID" value="MBB2193605.1"/>
    <property type="molecule type" value="Genomic_DNA"/>
</dbReference>
<organism evidence="1 4">
    <name type="scientific">Gluconacetobacter dulcium</name>
    <dbReference type="NCBI Taxonomy" id="2729096"/>
    <lineage>
        <taxon>Bacteria</taxon>
        <taxon>Pseudomonadati</taxon>
        <taxon>Pseudomonadota</taxon>
        <taxon>Alphaproteobacteria</taxon>
        <taxon>Acetobacterales</taxon>
        <taxon>Acetobacteraceae</taxon>
        <taxon>Gluconacetobacter</taxon>
    </lineage>
</organism>
<evidence type="ECO:0000313" key="3">
    <source>
        <dbReference type="Proteomes" id="UP000540490"/>
    </source>
</evidence>
<protein>
    <submittedName>
        <fullName evidence="1">Uncharacterized protein</fullName>
    </submittedName>
</protein>